<dbReference type="Pfam" id="PF13354">
    <property type="entry name" value="Beta-lactamase2"/>
    <property type="match status" value="1"/>
</dbReference>
<dbReference type="AlphaFoldDB" id="A0AA90H2P8"/>
<dbReference type="NCBIfam" id="NF033103">
    <property type="entry name" value="bla_class_A"/>
    <property type="match status" value="1"/>
</dbReference>
<feature type="compositionally biased region" description="Basic and acidic residues" evidence="1">
    <location>
        <begin position="119"/>
        <end position="129"/>
    </location>
</feature>
<dbReference type="PANTHER" id="PTHR35333:SF3">
    <property type="entry name" value="BETA-LACTAMASE-TYPE TRANSPEPTIDASE FOLD CONTAINING PROTEIN"/>
    <property type="match status" value="1"/>
</dbReference>
<dbReference type="Gene3D" id="3.40.710.10">
    <property type="entry name" value="DD-peptidase/beta-lactamase superfamily"/>
    <property type="match status" value="1"/>
</dbReference>
<sequence>MERAHHARLGLFALDTGTGRTLTYRPDERFAHCSVFKALEGAVLLRRESDAQLDHVVRYRAADLAAYSPITGKHTGTGMTERQLIAAAMDYSDNTAANLLLDHLGGPHGLESDLRALGDETTHNDRPEPEVNEATPGDLRDTSTPRALGTDLRRFALGGTLPRQRREEYTGLLKKNTTGGPFIRAGVPKGWTVGDKTGNGGYGTRNDIAVLWPTRGAPIVLAVMSDRGTRNARSDDSLIADATRIALKALHR</sequence>
<proteinExistence type="predicted"/>
<evidence type="ECO:0000259" key="2">
    <source>
        <dbReference type="Pfam" id="PF13354"/>
    </source>
</evidence>
<reference evidence="3" key="1">
    <citation type="submission" date="2023-05" db="EMBL/GenBank/DDBJ databases">
        <title>Streptantibioticus silvisoli sp. nov., acidotolerant actinomycetes 1 from pine litter.</title>
        <authorList>
            <person name="Swiecimska M."/>
            <person name="Golinska P."/>
            <person name="Sangal V."/>
            <person name="Wachnowicz B."/>
            <person name="Goodfellow M."/>
        </authorList>
    </citation>
    <scope>NUCLEOTIDE SEQUENCE</scope>
    <source>
        <strain evidence="3">SL13</strain>
    </source>
</reference>
<feature type="region of interest" description="Disordered" evidence="1">
    <location>
        <begin position="119"/>
        <end position="146"/>
    </location>
</feature>
<dbReference type="SUPFAM" id="SSF56601">
    <property type="entry name" value="beta-lactamase/transpeptidase-like"/>
    <property type="match status" value="1"/>
</dbReference>
<dbReference type="EMBL" id="JABXJJ020000001">
    <property type="protein sequence ID" value="MDI5967775.1"/>
    <property type="molecule type" value="Genomic_DNA"/>
</dbReference>
<accession>A0AA90H2P8</accession>
<dbReference type="GO" id="GO:0008800">
    <property type="term" value="F:beta-lactamase activity"/>
    <property type="evidence" value="ECO:0007669"/>
    <property type="project" value="UniProtKB-EC"/>
</dbReference>
<dbReference type="InterPro" id="IPR012338">
    <property type="entry name" value="Beta-lactam/transpept-like"/>
</dbReference>
<feature type="domain" description="Beta-lactamase class A catalytic" evidence="2">
    <location>
        <begin position="11"/>
        <end position="224"/>
    </location>
</feature>
<dbReference type="RefSeq" id="WP_271312835.1">
    <property type="nucleotide sequence ID" value="NZ_JABXJJ020000001.1"/>
</dbReference>
<dbReference type="InterPro" id="IPR045155">
    <property type="entry name" value="Beta-lactam_cat"/>
</dbReference>
<dbReference type="GO" id="GO:0030655">
    <property type="term" value="P:beta-lactam antibiotic catabolic process"/>
    <property type="evidence" value="ECO:0007669"/>
    <property type="project" value="InterPro"/>
</dbReference>
<protein>
    <submittedName>
        <fullName evidence="3">Class A beta-lactamase</fullName>
        <ecNumber evidence="3">3.5.2.6</ecNumber>
    </submittedName>
</protein>
<dbReference type="InterPro" id="IPR000871">
    <property type="entry name" value="Beta-lactam_class-A"/>
</dbReference>
<dbReference type="GO" id="GO:0046677">
    <property type="term" value="P:response to antibiotic"/>
    <property type="evidence" value="ECO:0007669"/>
    <property type="project" value="InterPro"/>
</dbReference>
<evidence type="ECO:0000313" key="3">
    <source>
        <dbReference type="EMBL" id="MDI5967775.1"/>
    </source>
</evidence>
<keyword evidence="3" id="KW-0378">Hydrolase</keyword>
<gene>
    <name evidence="3" type="primary">bla</name>
    <name evidence="3" type="ORF">POF50_000140</name>
</gene>
<comment type="caution">
    <text evidence="3">The sequence shown here is derived from an EMBL/GenBank/DDBJ whole genome shotgun (WGS) entry which is preliminary data.</text>
</comment>
<dbReference type="PANTHER" id="PTHR35333">
    <property type="entry name" value="BETA-LACTAMASE"/>
    <property type="match status" value="1"/>
</dbReference>
<dbReference type="PRINTS" id="PR00118">
    <property type="entry name" value="BLACTAMASEA"/>
</dbReference>
<organism evidence="3">
    <name type="scientific">Streptantibioticus silvisoli</name>
    <dbReference type="NCBI Taxonomy" id="2705255"/>
    <lineage>
        <taxon>Bacteria</taxon>
        <taxon>Bacillati</taxon>
        <taxon>Actinomycetota</taxon>
        <taxon>Actinomycetes</taxon>
        <taxon>Kitasatosporales</taxon>
        <taxon>Streptomycetaceae</taxon>
        <taxon>Streptantibioticus</taxon>
    </lineage>
</organism>
<evidence type="ECO:0000256" key="1">
    <source>
        <dbReference type="SAM" id="MobiDB-lite"/>
    </source>
</evidence>
<dbReference type="EC" id="3.5.2.6" evidence="3"/>
<name>A0AA90H2P8_9ACTN</name>